<dbReference type="Proteomes" id="UP000004088">
    <property type="component" value="Unassembled WGS sequence"/>
</dbReference>
<dbReference type="STRING" id="888741.HMPREF9098_1070"/>
<gene>
    <name evidence="4 5" type="primary">aat</name>
    <name evidence="5" type="ORF">HMPREF9098_1070</name>
</gene>
<comment type="catalytic activity">
    <reaction evidence="4">
        <text>L-phenylalanyl-tRNA(Phe) + an N-terminal L-alpha-aminoacyl-[protein] = an N-terminal L-phenylalanyl-L-alpha-aminoacyl-[protein] + tRNA(Phe)</text>
        <dbReference type="Rhea" id="RHEA:43632"/>
        <dbReference type="Rhea" id="RHEA-COMP:9668"/>
        <dbReference type="Rhea" id="RHEA-COMP:9699"/>
        <dbReference type="Rhea" id="RHEA-COMP:10636"/>
        <dbReference type="Rhea" id="RHEA-COMP:10637"/>
        <dbReference type="ChEBI" id="CHEBI:78442"/>
        <dbReference type="ChEBI" id="CHEBI:78531"/>
        <dbReference type="ChEBI" id="CHEBI:78597"/>
        <dbReference type="ChEBI" id="CHEBI:83561"/>
        <dbReference type="EC" id="2.3.2.6"/>
    </reaction>
</comment>
<comment type="function">
    <text evidence="4">Functions in the N-end rule pathway of protein degradation where it conjugates Leu, Phe and, less efficiently, Met from aminoacyl-tRNAs to the N-termini of proteins containing an N-terminal arginine or lysine.</text>
</comment>
<comment type="catalytic activity">
    <reaction evidence="4">
        <text>N-terminal L-arginyl-[protein] + L-leucyl-tRNA(Leu) = N-terminal L-leucyl-L-arginyl-[protein] + tRNA(Leu) + H(+)</text>
        <dbReference type="Rhea" id="RHEA:50416"/>
        <dbReference type="Rhea" id="RHEA-COMP:9613"/>
        <dbReference type="Rhea" id="RHEA-COMP:9622"/>
        <dbReference type="Rhea" id="RHEA-COMP:12672"/>
        <dbReference type="Rhea" id="RHEA-COMP:12673"/>
        <dbReference type="ChEBI" id="CHEBI:15378"/>
        <dbReference type="ChEBI" id="CHEBI:64719"/>
        <dbReference type="ChEBI" id="CHEBI:78442"/>
        <dbReference type="ChEBI" id="CHEBI:78494"/>
        <dbReference type="ChEBI" id="CHEBI:133044"/>
        <dbReference type="EC" id="2.3.2.6"/>
    </reaction>
</comment>
<dbReference type="HOGENOM" id="CLU_075045_0_0_4"/>
<evidence type="ECO:0000313" key="6">
    <source>
        <dbReference type="Proteomes" id="UP000004088"/>
    </source>
</evidence>
<proteinExistence type="inferred from homology"/>
<dbReference type="GO" id="GO:0008914">
    <property type="term" value="F:leucyl-tRNA--protein transferase activity"/>
    <property type="evidence" value="ECO:0007669"/>
    <property type="project" value="UniProtKB-UniRule"/>
</dbReference>
<dbReference type="GO" id="GO:0005737">
    <property type="term" value="C:cytoplasm"/>
    <property type="evidence" value="ECO:0007669"/>
    <property type="project" value="UniProtKB-SubCell"/>
</dbReference>
<comment type="catalytic activity">
    <reaction evidence="4">
        <text>N-terminal L-lysyl-[protein] + L-leucyl-tRNA(Leu) = N-terminal L-leucyl-L-lysyl-[protein] + tRNA(Leu) + H(+)</text>
        <dbReference type="Rhea" id="RHEA:12340"/>
        <dbReference type="Rhea" id="RHEA-COMP:9613"/>
        <dbReference type="Rhea" id="RHEA-COMP:9622"/>
        <dbReference type="Rhea" id="RHEA-COMP:12670"/>
        <dbReference type="Rhea" id="RHEA-COMP:12671"/>
        <dbReference type="ChEBI" id="CHEBI:15378"/>
        <dbReference type="ChEBI" id="CHEBI:65249"/>
        <dbReference type="ChEBI" id="CHEBI:78442"/>
        <dbReference type="ChEBI" id="CHEBI:78494"/>
        <dbReference type="ChEBI" id="CHEBI:133043"/>
        <dbReference type="EC" id="2.3.2.6"/>
    </reaction>
</comment>
<comment type="similarity">
    <text evidence="4">Belongs to the L/F-transferase family.</text>
</comment>
<organism evidence="5 6">
    <name type="scientific">Kingella denitrificans ATCC 33394</name>
    <dbReference type="NCBI Taxonomy" id="888741"/>
    <lineage>
        <taxon>Bacteria</taxon>
        <taxon>Pseudomonadati</taxon>
        <taxon>Pseudomonadota</taxon>
        <taxon>Betaproteobacteria</taxon>
        <taxon>Neisseriales</taxon>
        <taxon>Neisseriaceae</taxon>
        <taxon>Kingella</taxon>
    </lineage>
</organism>
<dbReference type="EMBL" id="AEWV01000015">
    <property type="protein sequence ID" value="EGC17744.1"/>
    <property type="molecule type" value="Genomic_DNA"/>
</dbReference>
<accession>F0EYY6</accession>
<dbReference type="RefSeq" id="WP_003782486.1">
    <property type="nucleotide sequence ID" value="NZ_GL870929.1"/>
</dbReference>
<dbReference type="InterPro" id="IPR004616">
    <property type="entry name" value="Leu/Phe-tRNA_Trfase"/>
</dbReference>
<dbReference type="Gene3D" id="3.40.630.70">
    <property type="entry name" value="Leucyl/phenylalanyl-tRNA-protein transferase, C-terminal domain"/>
    <property type="match status" value="1"/>
</dbReference>
<dbReference type="Gene3D" id="3.30.70.3550">
    <property type="entry name" value="Leucyl/phenylalanyl-tRNA-protein transferase, N-terminal domain"/>
    <property type="match status" value="1"/>
</dbReference>
<evidence type="ECO:0000313" key="5">
    <source>
        <dbReference type="EMBL" id="EGC17744.1"/>
    </source>
</evidence>
<evidence type="ECO:0000256" key="4">
    <source>
        <dbReference type="HAMAP-Rule" id="MF_00688"/>
    </source>
</evidence>
<dbReference type="EC" id="2.3.2.6" evidence="4"/>
<reference evidence="5 6" key="1">
    <citation type="submission" date="2011-01" db="EMBL/GenBank/DDBJ databases">
        <authorList>
            <person name="Muzny D."/>
            <person name="Qin X."/>
            <person name="Deng J."/>
            <person name="Jiang H."/>
            <person name="Liu Y."/>
            <person name="Qu J."/>
            <person name="Song X.-Z."/>
            <person name="Zhang L."/>
            <person name="Thornton R."/>
            <person name="Coyle M."/>
            <person name="Francisco L."/>
            <person name="Jackson L."/>
            <person name="Javaid M."/>
            <person name="Korchina V."/>
            <person name="Kovar C."/>
            <person name="Mata R."/>
            <person name="Mathew T."/>
            <person name="Ngo R."/>
            <person name="Nguyen L."/>
            <person name="Nguyen N."/>
            <person name="Okwuonu G."/>
            <person name="Ongeri F."/>
            <person name="Pham C."/>
            <person name="Simmons D."/>
            <person name="Wilczek-Boney K."/>
            <person name="Hale W."/>
            <person name="Jakkamsetti A."/>
            <person name="Pham P."/>
            <person name="Ruth R."/>
            <person name="San Lucas F."/>
            <person name="Warren J."/>
            <person name="Zhang J."/>
            <person name="Zhao Z."/>
            <person name="Zhou C."/>
            <person name="Zhu D."/>
            <person name="Lee S."/>
            <person name="Bess C."/>
            <person name="Blankenburg K."/>
            <person name="Forbes L."/>
            <person name="Fu Q."/>
            <person name="Gubbala S."/>
            <person name="Hirani K."/>
            <person name="Jayaseelan J.C."/>
            <person name="Lara F."/>
            <person name="Munidasa M."/>
            <person name="Palculict T."/>
            <person name="Patil S."/>
            <person name="Pu L.-L."/>
            <person name="Saada N."/>
            <person name="Tang L."/>
            <person name="Weissenberger G."/>
            <person name="Zhu Y."/>
            <person name="Hemphill L."/>
            <person name="Shang Y."/>
            <person name="Youmans B."/>
            <person name="Ayvaz T."/>
            <person name="Ross M."/>
            <person name="Santibanez J."/>
            <person name="Aqrawi P."/>
            <person name="Gross S."/>
            <person name="Joshi V."/>
            <person name="Fowler G."/>
            <person name="Nazareth L."/>
            <person name="Reid J."/>
            <person name="Worley K."/>
            <person name="Petrosino J."/>
            <person name="Highlander S."/>
            <person name="Gibbs R."/>
        </authorList>
    </citation>
    <scope>NUCLEOTIDE SEQUENCE [LARGE SCALE GENOMIC DNA]</scope>
    <source>
        <strain evidence="5 6">ATCC 33394</strain>
    </source>
</reference>
<dbReference type="PANTHER" id="PTHR30098">
    <property type="entry name" value="LEUCYL/PHENYLALANYL-TRNA--PROTEIN TRANSFERASE"/>
    <property type="match status" value="1"/>
</dbReference>
<dbReference type="SUPFAM" id="SSF55729">
    <property type="entry name" value="Acyl-CoA N-acyltransferases (Nat)"/>
    <property type="match status" value="1"/>
</dbReference>
<comment type="caution">
    <text evidence="5">The sequence shown here is derived from an EMBL/GenBank/DDBJ whole genome shotgun (WGS) entry which is preliminary data.</text>
</comment>
<evidence type="ECO:0000256" key="1">
    <source>
        <dbReference type="ARBA" id="ARBA00022490"/>
    </source>
</evidence>
<dbReference type="InterPro" id="IPR042221">
    <property type="entry name" value="Leu/Phe-tRNA_Trfase_N"/>
</dbReference>
<dbReference type="NCBIfam" id="TIGR00667">
    <property type="entry name" value="aat"/>
    <property type="match status" value="1"/>
</dbReference>
<comment type="subcellular location">
    <subcellularLocation>
        <location evidence="4">Cytoplasm</location>
    </subcellularLocation>
</comment>
<keyword evidence="2 4" id="KW-0808">Transferase</keyword>
<keyword evidence="3 4" id="KW-0012">Acyltransferase</keyword>
<dbReference type="InterPro" id="IPR042203">
    <property type="entry name" value="Leu/Phe-tRNA_Trfase_C"/>
</dbReference>
<dbReference type="HAMAP" id="MF_00688">
    <property type="entry name" value="Leu_Phe_trans"/>
    <property type="match status" value="1"/>
</dbReference>
<dbReference type="GO" id="GO:0030163">
    <property type="term" value="P:protein catabolic process"/>
    <property type="evidence" value="ECO:0007669"/>
    <property type="project" value="UniProtKB-UniRule"/>
</dbReference>
<dbReference type="AlphaFoldDB" id="F0EYY6"/>
<dbReference type="Pfam" id="PF03588">
    <property type="entry name" value="Leu_Phe_trans"/>
    <property type="match status" value="1"/>
</dbReference>
<dbReference type="PANTHER" id="PTHR30098:SF2">
    <property type="entry name" value="LEUCYL_PHENYLALANYL-TRNA--PROTEIN TRANSFERASE"/>
    <property type="match status" value="1"/>
</dbReference>
<evidence type="ECO:0000256" key="2">
    <source>
        <dbReference type="ARBA" id="ARBA00022679"/>
    </source>
</evidence>
<keyword evidence="6" id="KW-1185">Reference proteome</keyword>
<name>F0EYY6_9NEIS</name>
<keyword evidence="1 4" id="KW-0963">Cytoplasm</keyword>
<protein>
    <recommendedName>
        <fullName evidence="4">Leucyl/phenylalanyl-tRNA--protein transferase</fullName>
        <ecNumber evidence="4">2.3.2.6</ecNumber>
    </recommendedName>
    <alternativeName>
        <fullName evidence="4">L/F-transferase</fullName>
    </alternativeName>
    <alternativeName>
        <fullName evidence="4">Leucyltransferase</fullName>
    </alternativeName>
    <alternativeName>
        <fullName evidence="4">Phenyalanyltransferase</fullName>
    </alternativeName>
</protein>
<dbReference type="InterPro" id="IPR016181">
    <property type="entry name" value="Acyl_CoA_acyltransferase"/>
</dbReference>
<sequence>MNPIFYIDAEHPEFPCIPSQNLRGDGCVAVSSVLNAELVQAAYRQGIFPWMKHEHDFYWFTQHPRAVIFPHKMHIGRSLQKILRHRAYRVTVNHAFEDVIAHCAAAPRKGQGGTWIGEDFIAAYTQLHRQGKAHSVECWYPDRAGCFQLAGGFYGVQLGQVFYGESMFSRQNNASKIAFARAVPYFAQCGIQLIDCQQDTAHMQRFGSELLPLEEFVRLLNQYNDLPLATPIAADTIHVQAAFAV</sequence>
<evidence type="ECO:0000256" key="3">
    <source>
        <dbReference type="ARBA" id="ARBA00023315"/>
    </source>
</evidence>